<evidence type="ECO:0000313" key="2">
    <source>
        <dbReference type="Proteomes" id="UP001140949"/>
    </source>
</evidence>
<protein>
    <submittedName>
        <fullName evidence="1">Uncharacterized protein</fullName>
    </submittedName>
</protein>
<dbReference type="EMBL" id="JANAVB010010794">
    <property type="protein sequence ID" value="KAJ6838358.1"/>
    <property type="molecule type" value="Genomic_DNA"/>
</dbReference>
<reference evidence="1" key="2">
    <citation type="submission" date="2023-04" db="EMBL/GenBank/DDBJ databases">
        <authorList>
            <person name="Bruccoleri R.E."/>
            <person name="Oakeley E.J."/>
            <person name="Faust A.-M."/>
            <person name="Dessus-Babus S."/>
            <person name="Altorfer M."/>
            <person name="Burckhardt D."/>
            <person name="Oertli M."/>
            <person name="Naumann U."/>
            <person name="Petersen F."/>
            <person name="Wong J."/>
        </authorList>
    </citation>
    <scope>NUCLEOTIDE SEQUENCE</scope>
    <source>
        <strain evidence="1">GSM-AAB239-AS_SAM_17_03QT</strain>
        <tissue evidence="1">Leaf</tissue>
    </source>
</reference>
<proteinExistence type="predicted"/>
<dbReference type="Proteomes" id="UP001140949">
    <property type="component" value="Unassembled WGS sequence"/>
</dbReference>
<organism evidence="1 2">
    <name type="scientific">Iris pallida</name>
    <name type="common">Sweet iris</name>
    <dbReference type="NCBI Taxonomy" id="29817"/>
    <lineage>
        <taxon>Eukaryota</taxon>
        <taxon>Viridiplantae</taxon>
        <taxon>Streptophyta</taxon>
        <taxon>Embryophyta</taxon>
        <taxon>Tracheophyta</taxon>
        <taxon>Spermatophyta</taxon>
        <taxon>Magnoliopsida</taxon>
        <taxon>Liliopsida</taxon>
        <taxon>Asparagales</taxon>
        <taxon>Iridaceae</taxon>
        <taxon>Iridoideae</taxon>
        <taxon>Irideae</taxon>
        <taxon>Iris</taxon>
    </lineage>
</organism>
<sequence>MKRKSRHWHEVAQPIDGAPDRKALERAATRTRGWRWRYSVTWRCTSRDGSQRLQRGGTKFEGSVLLSKGQHAPKGRCDSRSVAVEIDAGSAVEATLCSMTRRWRARRFDNYTATRGMAELSDLVMATRVDSGD</sequence>
<comment type="caution">
    <text evidence="1">The sequence shown here is derived from an EMBL/GenBank/DDBJ whole genome shotgun (WGS) entry which is preliminary data.</text>
</comment>
<keyword evidence="2" id="KW-1185">Reference proteome</keyword>
<gene>
    <name evidence="1" type="ORF">M6B38_321525</name>
</gene>
<evidence type="ECO:0000313" key="1">
    <source>
        <dbReference type="EMBL" id="KAJ6838358.1"/>
    </source>
</evidence>
<dbReference type="AlphaFoldDB" id="A0AAX6HCF9"/>
<accession>A0AAX6HCF9</accession>
<name>A0AAX6HCF9_IRIPA</name>
<reference evidence="1" key="1">
    <citation type="journal article" date="2023" name="GigaByte">
        <title>Genome assembly of the bearded iris, Iris pallida Lam.</title>
        <authorList>
            <person name="Bruccoleri R.E."/>
            <person name="Oakeley E.J."/>
            <person name="Faust A.M.E."/>
            <person name="Altorfer M."/>
            <person name="Dessus-Babus S."/>
            <person name="Burckhardt D."/>
            <person name="Oertli M."/>
            <person name="Naumann U."/>
            <person name="Petersen F."/>
            <person name="Wong J."/>
        </authorList>
    </citation>
    <scope>NUCLEOTIDE SEQUENCE</scope>
    <source>
        <strain evidence="1">GSM-AAB239-AS_SAM_17_03QT</strain>
    </source>
</reference>